<dbReference type="GO" id="GO:0016651">
    <property type="term" value="F:oxidoreductase activity, acting on NAD(P)H"/>
    <property type="evidence" value="ECO:0007669"/>
    <property type="project" value="TreeGrafter"/>
</dbReference>
<dbReference type="PANTHER" id="PTHR48106">
    <property type="entry name" value="QUINONE OXIDOREDUCTASE PIG3-RELATED"/>
    <property type="match status" value="1"/>
</dbReference>
<keyword evidence="4" id="KW-1185">Reference proteome</keyword>
<keyword evidence="2" id="KW-0560">Oxidoreductase</keyword>
<gene>
    <name evidence="3" type="ORF">E4U42_001218</name>
</gene>
<comment type="caution">
    <text evidence="3">The sequence shown here is derived from an EMBL/GenBank/DDBJ whole genome shotgun (WGS) entry which is preliminary data.</text>
</comment>
<name>A0A8K0J1V2_9HYPO</name>
<evidence type="ECO:0000256" key="1">
    <source>
        <dbReference type="ARBA" id="ARBA00022857"/>
    </source>
</evidence>
<sequence length="170" mass="18798">LSRAAGAGAVFATAGSDDKCAFLTAELGATAAFNYKTEDWAARLVDATHGRGVDYIVDFVGADYWHRNLRVAARDGRIVLLGTLSGARVSDVDLSQILVKRLRVEGSTLRSRDEEYQGRLRDLLETYCPRFESGELRIVVDRVLPWEDIQEAHGHMEEARNTGKIVCTIS</sequence>
<accession>A0A8K0J1V2</accession>
<keyword evidence="1" id="KW-0521">NADP</keyword>
<dbReference type="EMBL" id="SRPY01001345">
    <property type="protein sequence ID" value="KAG5913388.1"/>
    <property type="molecule type" value="Genomic_DNA"/>
</dbReference>
<dbReference type="Proteomes" id="UP000811619">
    <property type="component" value="Unassembled WGS sequence"/>
</dbReference>
<evidence type="ECO:0008006" key="5">
    <source>
        <dbReference type="Google" id="ProtNLM"/>
    </source>
</evidence>
<dbReference type="Pfam" id="PF13602">
    <property type="entry name" value="ADH_zinc_N_2"/>
    <property type="match status" value="1"/>
</dbReference>
<proteinExistence type="predicted"/>
<dbReference type="PANTHER" id="PTHR48106:SF18">
    <property type="entry name" value="QUINONE OXIDOREDUCTASE PIG3"/>
    <property type="match status" value="1"/>
</dbReference>
<protein>
    <recommendedName>
        <fullName evidence="5">Quinone oxidoreductase</fullName>
    </recommendedName>
</protein>
<dbReference type="InterPro" id="IPR036291">
    <property type="entry name" value="NAD(P)-bd_dom_sf"/>
</dbReference>
<evidence type="ECO:0000256" key="2">
    <source>
        <dbReference type="ARBA" id="ARBA00023002"/>
    </source>
</evidence>
<reference evidence="3" key="1">
    <citation type="journal article" date="2020" name="bioRxiv">
        <title>Whole genome comparisons of ergot fungi reveals the divergence and evolution of species within the genus Claviceps are the result of varying mechanisms driving genome evolution and host range expansion.</title>
        <authorList>
            <person name="Wyka S.A."/>
            <person name="Mondo S.J."/>
            <person name="Liu M."/>
            <person name="Dettman J."/>
            <person name="Nalam V."/>
            <person name="Broders K.D."/>
        </authorList>
    </citation>
    <scope>NUCLEOTIDE SEQUENCE</scope>
    <source>
        <strain evidence="3">CCC 489</strain>
    </source>
</reference>
<feature type="non-terminal residue" evidence="3">
    <location>
        <position position="1"/>
    </location>
</feature>
<dbReference type="GO" id="GO:0070402">
    <property type="term" value="F:NADPH binding"/>
    <property type="evidence" value="ECO:0007669"/>
    <property type="project" value="TreeGrafter"/>
</dbReference>
<dbReference type="SUPFAM" id="SSF51735">
    <property type="entry name" value="NAD(P)-binding Rossmann-fold domains"/>
    <property type="match status" value="1"/>
</dbReference>
<dbReference type="AlphaFoldDB" id="A0A8K0J1V2"/>
<dbReference type="Gene3D" id="3.90.180.10">
    <property type="entry name" value="Medium-chain alcohol dehydrogenases, catalytic domain"/>
    <property type="match status" value="1"/>
</dbReference>
<dbReference type="OrthoDB" id="203908at2759"/>
<organism evidence="3 4">
    <name type="scientific">Claviceps africana</name>
    <dbReference type="NCBI Taxonomy" id="83212"/>
    <lineage>
        <taxon>Eukaryota</taxon>
        <taxon>Fungi</taxon>
        <taxon>Dikarya</taxon>
        <taxon>Ascomycota</taxon>
        <taxon>Pezizomycotina</taxon>
        <taxon>Sordariomycetes</taxon>
        <taxon>Hypocreomycetidae</taxon>
        <taxon>Hypocreales</taxon>
        <taxon>Clavicipitaceae</taxon>
        <taxon>Claviceps</taxon>
    </lineage>
</organism>
<evidence type="ECO:0000313" key="4">
    <source>
        <dbReference type="Proteomes" id="UP000811619"/>
    </source>
</evidence>
<dbReference type="Gene3D" id="3.40.50.720">
    <property type="entry name" value="NAD(P)-binding Rossmann-like Domain"/>
    <property type="match status" value="1"/>
</dbReference>
<evidence type="ECO:0000313" key="3">
    <source>
        <dbReference type="EMBL" id="KAG5913388.1"/>
    </source>
</evidence>